<accession>A0A2S4L0C1</accession>
<comment type="subcellular location">
    <subcellularLocation>
        <location evidence="1">Membrane</location>
        <topology evidence="1">Multi-pass membrane protein</topology>
    </subcellularLocation>
</comment>
<dbReference type="OrthoDB" id="194139at2759"/>
<feature type="compositionally biased region" description="Basic and acidic residues" evidence="5">
    <location>
        <begin position="7"/>
        <end position="22"/>
    </location>
</feature>
<reference evidence="7 8" key="1">
    <citation type="submission" date="2018-01" db="EMBL/GenBank/DDBJ databases">
        <title>Harnessing the power of phylogenomics to disentangle the directionality and signatures of interkingdom host jumping in the parasitic fungal genus Tolypocladium.</title>
        <authorList>
            <person name="Quandt C.A."/>
            <person name="Patterson W."/>
            <person name="Spatafora J.W."/>
        </authorList>
    </citation>
    <scope>NUCLEOTIDE SEQUENCE [LARGE SCALE GENOMIC DNA]</scope>
    <source>
        <strain evidence="7 8">NRBC 100945</strain>
    </source>
</reference>
<dbReference type="SUPFAM" id="SSF103473">
    <property type="entry name" value="MFS general substrate transporter"/>
    <property type="match status" value="1"/>
</dbReference>
<feature type="transmembrane region" description="Helical" evidence="6">
    <location>
        <begin position="323"/>
        <end position="348"/>
    </location>
</feature>
<feature type="transmembrane region" description="Helical" evidence="6">
    <location>
        <begin position="37"/>
        <end position="56"/>
    </location>
</feature>
<evidence type="ECO:0000313" key="8">
    <source>
        <dbReference type="Proteomes" id="UP000237481"/>
    </source>
</evidence>
<feature type="transmembrane region" description="Helical" evidence="6">
    <location>
        <begin position="451"/>
        <end position="479"/>
    </location>
</feature>
<evidence type="ECO:0000256" key="1">
    <source>
        <dbReference type="ARBA" id="ARBA00004141"/>
    </source>
</evidence>
<dbReference type="GO" id="GO:0016020">
    <property type="term" value="C:membrane"/>
    <property type="evidence" value="ECO:0007669"/>
    <property type="project" value="UniProtKB-SubCell"/>
</dbReference>
<dbReference type="Gene3D" id="1.20.1250.20">
    <property type="entry name" value="MFS general substrate transporter like domains"/>
    <property type="match status" value="1"/>
</dbReference>
<feature type="transmembrane region" description="Helical" evidence="6">
    <location>
        <begin position="360"/>
        <end position="380"/>
    </location>
</feature>
<comment type="caution">
    <text evidence="7">The sequence shown here is derived from an EMBL/GenBank/DDBJ whole genome shotgun (WGS) entry which is preliminary data.</text>
</comment>
<dbReference type="PANTHER" id="PTHR23507">
    <property type="entry name" value="ZGC:174356"/>
    <property type="match status" value="1"/>
</dbReference>
<dbReference type="AlphaFoldDB" id="A0A2S4L0C1"/>
<dbReference type="GO" id="GO:0022857">
    <property type="term" value="F:transmembrane transporter activity"/>
    <property type="evidence" value="ECO:0007669"/>
    <property type="project" value="InterPro"/>
</dbReference>
<sequence length="482" mass="50507">MPEDDGGGERSRLLSPRREDAAHGTADNGKRTATQRIAVLITCLAMLLAVEIGGVLSSTALMQIQEGIVCRGHHADVDRPSTDPRCKDAEVQADFAMLQGWDNTFALIPGLLLSMPYGMAADKYGRRIVLGLSLFGMTLLQGADITICLYPHVFPIRLIWLGALFPVVGGGPFVMMAVLTAIANDVSTDDQSPVTYLAMQRDVWFSVFLGFGIMCLSVLVALAIPETRGKRTAVGNTQDADGDAGASVPGGSLTLHWLRSRVSATVKELATSTRVLFWGNKSLGLLLGSFVFTNLGKSASAILMQYAAKRFGWSWSQGLQAGLLLSIGAFAGLIACGIILPVVSQLLAKASSLTPLMKDLWLARGSILLLVTGSFGLGLAPTSSTMIANLVLYSLGTGYGAAIRSLLTGAVHGEHTGLLYAMMSFLENTGSLIAGPLLALTFRVGLDSGGVWIGLPFIGAGFLFSLAAAIVFGVGLGALGAA</sequence>
<feature type="transmembrane region" description="Helical" evidence="6">
    <location>
        <begin position="386"/>
        <end position="407"/>
    </location>
</feature>
<proteinExistence type="predicted"/>
<dbReference type="InterPro" id="IPR036259">
    <property type="entry name" value="MFS_trans_sf"/>
</dbReference>
<feature type="region of interest" description="Disordered" evidence="5">
    <location>
        <begin position="1"/>
        <end position="28"/>
    </location>
</feature>
<dbReference type="InterPro" id="IPR011701">
    <property type="entry name" value="MFS"/>
</dbReference>
<protein>
    <submittedName>
        <fullName evidence="7">Uncharacterized protein</fullName>
    </submittedName>
</protein>
<feature type="transmembrane region" description="Helical" evidence="6">
    <location>
        <begin position="128"/>
        <end position="151"/>
    </location>
</feature>
<gene>
    <name evidence="7" type="ORF">TPAR_03920</name>
</gene>
<evidence type="ECO:0000313" key="7">
    <source>
        <dbReference type="EMBL" id="POR35886.1"/>
    </source>
</evidence>
<dbReference type="Pfam" id="PF07690">
    <property type="entry name" value="MFS_1"/>
    <property type="match status" value="1"/>
</dbReference>
<feature type="transmembrane region" description="Helical" evidence="6">
    <location>
        <begin position="203"/>
        <end position="224"/>
    </location>
</feature>
<dbReference type="EMBL" id="PKSG01000389">
    <property type="protein sequence ID" value="POR35886.1"/>
    <property type="molecule type" value="Genomic_DNA"/>
</dbReference>
<organism evidence="7 8">
    <name type="scientific">Tolypocladium paradoxum</name>
    <dbReference type="NCBI Taxonomy" id="94208"/>
    <lineage>
        <taxon>Eukaryota</taxon>
        <taxon>Fungi</taxon>
        <taxon>Dikarya</taxon>
        <taxon>Ascomycota</taxon>
        <taxon>Pezizomycotina</taxon>
        <taxon>Sordariomycetes</taxon>
        <taxon>Hypocreomycetidae</taxon>
        <taxon>Hypocreales</taxon>
        <taxon>Ophiocordycipitaceae</taxon>
        <taxon>Tolypocladium</taxon>
    </lineage>
</organism>
<keyword evidence="8" id="KW-1185">Reference proteome</keyword>
<feature type="transmembrane region" description="Helical" evidence="6">
    <location>
        <begin position="419"/>
        <end position="439"/>
    </location>
</feature>
<feature type="transmembrane region" description="Helical" evidence="6">
    <location>
        <begin position="158"/>
        <end position="183"/>
    </location>
</feature>
<feature type="transmembrane region" description="Helical" evidence="6">
    <location>
        <begin position="283"/>
        <end position="303"/>
    </location>
</feature>
<name>A0A2S4L0C1_9HYPO</name>
<evidence type="ECO:0000256" key="6">
    <source>
        <dbReference type="SAM" id="Phobius"/>
    </source>
</evidence>
<dbReference type="STRING" id="94208.A0A2S4L0C1"/>
<evidence type="ECO:0000256" key="3">
    <source>
        <dbReference type="ARBA" id="ARBA00022989"/>
    </source>
</evidence>
<keyword evidence="3 6" id="KW-1133">Transmembrane helix</keyword>
<evidence type="ECO:0000256" key="5">
    <source>
        <dbReference type="SAM" id="MobiDB-lite"/>
    </source>
</evidence>
<keyword evidence="2 6" id="KW-0812">Transmembrane</keyword>
<dbReference type="PANTHER" id="PTHR23507:SF1">
    <property type="entry name" value="FI18259P1-RELATED"/>
    <property type="match status" value="1"/>
</dbReference>
<keyword evidence="4 6" id="KW-0472">Membrane</keyword>
<dbReference type="Proteomes" id="UP000237481">
    <property type="component" value="Unassembled WGS sequence"/>
</dbReference>
<evidence type="ECO:0000256" key="2">
    <source>
        <dbReference type="ARBA" id="ARBA00022692"/>
    </source>
</evidence>
<evidence type="ECO:0000256" key="4">
    <source>
        <dbReference type="ARBA" id="ARBA00023136"/>
    </source>
</evidence>